<keyword evidence="2" id="KW-0808">Transferase</keyword>
<keyword evidence="4" id="KW-0418">Kinase</keyword>
<dbReference type="PROSITE" id="PS00108">
    <property type="entry name" value="PROTEIN_KINASE_ST"/>
    <property type="match status" value="1"/>
</dbReference>
<dbReference type="Pfam" id="PF07714">
    <property type="entry name" value="PK_Tyr_Ser-Thr"/>
    <property type="match status" value="1"/>
</dbReference>
<evidence type="ECO:0000256" key="2">
    <source>
        <dbReference type="ARBA" id="ARBA00022679"/>
    </source>
</evidence>
<evidence type="ECO:0000256" key="3">
    <source>
        <dbReference type="ARBA" id="ARBA00022741"/>
    </source>
</evidence>
<dbReference type="AlphaFoldDB" id="A0A8J5WB51"/>
<dbReference type="InterPro" id="IPR050823">
    <property type="entry name" value="Plant_Ser_Thr_Prot_Kinase"/>
</dbReference>
<feature type="compositionally biased region" description="Low complexity" evidence="8">
    <location>
        <begin position="46"/>
        <end position="65"/>
    </location>
</feature>
<comment type="caution">
    <text evidence="10">The sequence shown here is derived from an EMBL/GenBank/DDBJ whole genome shotgun (WGS) entry which is preliminary data.</text>
</comment>
<dbReference type="EMBL" id="JAAALK010000082">
    <property type="protein sequence ID" value="KAG8087458.1"/>
    <property type="molecule type" value="Genomic_DNA"/>
</dbReference>
<dbReference type="InterPro" id="IPR008271">
    <property type="entry name" value="Ser/Thr_kinase_AS"/>
</dbReference>
<evidence type="ECO:0000256" key="6">
    <source>
        <dbReference type="ARBA" id="ARBA00047899"/>
    </source>
</evidence>
<accession>A0A8J5WB51</accession>
<feature type="region of interest" description="Disordered" evidence="8">
    <location>
        <begin position="431"/>
        <end position="483"/>
    </location>
</feature>
<dbReference type="EC" id="2.7.11.1" evidence="1"/>
<evidence type="ECO:0000313" key="10">
    <source>
        <dbReference type="EMBL" id="KAG8087458.1"/>
    </source>
</evidence>
<proteinExistence type="predicted"/>
<feature type="compositionally biased region" description="Basic and acidic residues" evidence="8">
    <location>
        <begin position="449"/>
        <end position="460"/>
    </location>
</feature>
<dbReference type="FunFam" id="1.10.510.10:FF:000095">
    <property type="entry name" value="protein STRUBBELIG-RECEPTOR FAMILY 8"/>
    <property type="match status" value="1"/>
</dbReference>
<evidence type="ECO:0000313" key="11">
    <source>
        <dbReference type="Proteomes" id="UP000729402"/>
    </source>
</evidence>
<dbReference type="OrthoDB" id="4062651at2759"/>
<reference evidence="10" key="2">
    <citation type="submission" date="2021-02" db="EMBL/GenBank/DDBJ databases">
        <authorList>
            <person name="Kimball J.A."/>
            <person name="Haas M.W."/>
            <person name="Macchietto M."/>
            <person name="Kono T."/>
            <person name="Duquette J."/>
            <person name="Shao M."/>
        </authorList>
    </citation>
    <scope>NUCLEOTIDE SEQUENCE</scope>
    <source>
        <tissue evidence="10">Fresh leaf tissue</tissue>
    </source>
</reference>
<name>A0A8J5WB51_ZIZPA</name>
<dbReference type="PROSITE" id="PS50011">
    <property type="entry name" value="PROTEIN_KINASE_DOM"/>
    <property type="match status" value="1"/>
</dbReference>
<reference evidence="10" key="1">
    <citation type="journal article" date="2021" name="bioRxiv">
        <title>Whole Genome Assembly and Annotation of Northern Wild Rice, Zizania palustris L., Supports a Whole Genome Duplication in the Zizania Genus.</title>
        <authorList>
            <person name="Haas M."/>
            <person name="Kono T."/>
            <person name="Macchietto M."/>
            <person name="Millas R."/>
            <person name="McGilp L."/>
            <person name="Shao M."/>
            <person name="Duquette J."/>
            <person name="Hirsch C.N."/>
            <person name="Kimball J."/>
        </authorList>
    </citation>
    <scope>NUCLEOTIDE SEQUENCE</scope>
    <source>
        <tissue evidence="10">Fresh leaf tissue</tissue>
    </source>
</reference>
<organism evidence="10 11">
    <name type="scientific">Zizania palustris</name>
    <name type="common">Northern wild rice</name>
    <dbReference type="NCBI Taxonomy" id="103762"/>
    <lineage>
        <taxon>Eukaryota</taxon>
        <taxon>Viridiplantae</taxon>
        <taxon>Streptophyta</taxon>
        <taxon>Embryophyta</taxon>
        <taxon>Tracheophyta</taxon>
        <taxon>Spermatophyta</taxon>
        <taxon>Magnoliopsida</taxon>
        <taxon>Liliopsida</taxon>
        <taxon>Poales</taxon>
        <taxon>Poaceae</taxon>
        <taxon>BOP clade</taxon>
        <taxon>Oryzoideae</taxon>
        <taxon>Oryzeae</taxon>
        <taxon>Zizaniinae</taxon>
        <taxon>Zizania</taxon>
    </lineage>
</organism>
<dbReference type="Proteomes" id="UP000729402">
    <property type="component" value="Unassembled WGS sequence"/>
</dbReference>
<evidence type="ECO:0000256" key="7">
    <source>
        <dbReference type="ARBA" id="ARBA00048679"/>
    </source>
</evidence>
<keyword evidence="11" id="KW-1185">Reference proteome</keyword>
<dbReference type="FunFam" id="3.30.200.20:FF:000228">
    <property type="entry name" value="Serine/threonine-protein kinase BIK1"/>
    <property type="match status" value="1"/>
</dbReference>
<dbReference type="InterPro" id="IPR000719">
    <property type="entry name" value="Prot_kinase_dom"/>
</dbReference>
<comment type="catalytic activity">
    <reaction evidence="6">
        <text>L-threonyl-[protein] + ATP = O-phospho-L-threonyl-[protein] + ADP + H(+)</text>
        <dbReference type="Rhea" id="RHEA:46608"/>
        <dbReference type="Rhea" id="RHEA-COMP:11060"/>
        <dbReference type="Rhea" id="RHEA-COMP:11605"/>
        <dbReference type="ChEBI" id="CHEBI:15378"/>
        <dbReference type="ChEBI" id="CHEBI:30013"/>
        <dbReference type="ChEBI" id="CHEBI:30616"/>
        <dbReference type="ChEBI" id="CHEBI:61977"/>
        <dbReference type="ChEBI" id="CHEBI:456216"/>
        <dbReference type="EC" id="2.7.11.1"/>
    </reaction>
</comment>
<keyword evidence="5" id="KW-0067">ATP-binding</keyword>
<evidence type="ECO:0000256" key="5">
    <source>
        <dbReference type="ARBA" id="ARBA00022840"/>
    </source>
</evidence>
<evidence type="ECO:0000256" key="4">
    <source>
        <dbReference type="ARBA" id="ARBA00022777"/>
    </source>
</evidence>
<protein>
    <recommendedName>
        <fullName evidence="1">non-specific serine/threonine protein kinase</fullName>
        <ecNumber evidence="1">2.7.11.1</ecNumber>
    </recommendedName>
</protein>
<gene>
    <name evidence="10" type="ORF">GUJ93_ZPchr0010g7711</name>
</gene>
<dbReference type="PANTHER" id="PTHR45621">
    <property type="entry name" value="OS01G0588500 PROTEIN-RELATED"/>
    <property type="match status" value="1"/>
</dbReference>
<dbReference type="GO" id="GO:0004674">
    <property type="term" value="F:protein serine/threonine kinase activity"/>
    <property type="evidence" value="ECO:0007669"/>
    <property type="project" value="UniProtKB-EC"/>
</dbReference>
<evidence type="ECO:0000256" key="8">
    <source>
        <dbReference type="SAM" id="MobiDB-lite"/>
    </source>
</evidence>
<feature type="region of interest" description="Disordered" evidence="8">
    <location>
        <begin position="20"/>
        <end position="68"/>
    </location>
</feature>
<comment type="catalytic activity">
    <reaction evidence="7">
        <text>L-seryl-[protein] + ATP = O-phospho-L-seryl-[protein] + ADP + H(+)</text>
        <dbReference type="Rhea" id="RHEA:17989"/>
        <dbReference type="Rhea" id="RHEA-COMP:9863"/>
        <dbReference type="Rhea" id="RHEA-COMP:11604"/>
        <dbReference type="ChEBI" id="CHEBI:15378"/>
        <dbReference type="ChEBI" id="CHEBI:29999"/>
        <dbReference type="ChEBI" id="CHEBI:30616"/>
        <dbReference type="ChEBI" id="CHEBI:83421"/>
        <dbReference type="ChEBI" id="CHEBI:456216"/>
        <dbReference type="EC" id="2.7.11.1"/>
    </reaction>
</comment>
<keyword evidence="3" id="KW-0547">Nucleotide-binding</keyword>
<sequence length="483" mass="53122">MAAAQSWKSLLCCVGGVAGGSEEDGSSSGGGGRRRRSGSDGHRQRLLSSSSASSGSRVSLSSLSSTGTLTPEDLSLTLSGSNLYAFTYAEMRAVTSGFSRANYLGSGGFGPVYKGHVGAALRPGLDAQAVAVKYLDLDCGTQGHREWLAEVFFLGQLRHENLVKLIGYCYEDEHRMLVYEYMSNGSLEEHLFRSLDGAMPWMRRMQTAVGAAKGLAFLHDADTPVIYRDFKASNILLDSDFSTKLSDFGLAKDGPQGDATHVTTRVMGTNGYAAPEYILTGHLTAKSDVYSFGVVLLELLSGRRSVDRARRSGEQSLVDWAQRYLKKPGLVHRVMDLAMEGQYSYKGAQDAALVAYKCLSSNPKKRPTMREVVKALEPVLDMHDYLQVGTFVFTVVADDTNKDSSESKLEPVDGDKKDDMMVETTVVEEKHQSHHDRHRKKYPNSAIHADIDNMLHRDGSVRSYTNSLRRQRRSPSYLRERGA</sequence>
<feature type="compositionally biased region" description="Basic residues" evidence="8">
    <location>
        <begin position="432"/>
        <end position="442"/>
    </location>
</feature>
<evidence type="ECO:0000256" key="1">
    <source>
        <dbReference type="ARBA" id="ARBA00012513"/>
    </source>
</evidence>
<dbReference type="GO" id="GO:0005524">
    <property type="term" value="F:ATP binding"/>
    <property type="evidence" value="ECO:0007669"/>
    <property type="project" value="UniProtKB-KW"/>
</dbReference>
<dbReference type="InterPro" id="IPR001245">
    <property type="entry name" value="Ser-Thr/Tyr_kinase_cat_dom"/>
</dbReference>
<evidence type="ECO:0000259" key="9">
    <source>
        <dbReference type="PROSITE" id="PS50011"/>
    </source>
</evidence>
<feature type="domain" description="Protein kinase" evidence="9">
    <location>
        <begin position="98"/>
        <end position="386"/>
    </location>
</feature>